<dbReference type="InterPro" id="IPR036388">
    <property type="entry name" value="WH-like_DNA-bd_sf"/>
</dbReference>
<reference evidence="5" key="1">
    <citation type="submission" date="2022-08" db="EMBL/GenBank/DDBJ databases">
        <title>Alicyclobacillus fastidiosus DSM 17978, complete genome.</title>
        <authorList>
            <person name="Wang Q."/>
            <person name="Cai R."/>
            <person name="Wang Z."/>
        </authorList>
    </citation>
    <scope>NUCLEOTIDE SEQUENCE</scope>
    <source>
        <strain evidence="5">DSM 17978</strain>
        <plasmid evidence="5">unnamed1</plasmid>
    </source>
</reference>
<dbReference type="EMBL" id="CP104068">
    <property type="protein sequence ID" value="WAH44942.1"/>
    <property type="molecule type" value="Genomic_DNA"/>
</dbReference>
<dbReference type="InterPro" id="IPR008920">
    <property type="entry name" value="TF_FadR/GntR_C"/>
</dbReference>
<dbReference type="Pfam" id="PF07729">
    <property type="entry name" value="FCD"/>
    <property type="match status" value="1"/>
</dbReference>
<evidence type="ECO:0000256" key="1">
    <source>
        <dbReference type="ARBA" id="ARBA00023015"/>
    </source>
</evidence>
<sequence length="209" mass="23803">MKITKPKPVNQQVYDYLFNQIIEGTLPAGTRLSEDKISEQMGVSRTPVRESILKLEHEGLLRNKCVIEPTLQEINECYEVRILLESYAAKKAATIMSTEEKSRLKELLVSAKDSDFGTAMKAHTEFHNTIVRACGNTYIAQQIERLQAIIMICRQDIVRNRPELAHEHDLIYEAIFNGDEDLAESIMKQHLLENHQKVLSRLSVVGANV</sequence>
<dbReference type="Pfam" id="PF00392">
    <property type="entry name" value="GntR"/>
    <property type="match status" value="1"/>
</dbReference>
<dbReference type="PRINTS" id="PR00033">
    <property type="entry name" value="HTHASNC"/>
</dbReference>
<dbReference type="SUPFAM" id="SSF48008">
    <property type="entry name" value="GntR ligand-binding domain-like"/>
    <property type="match status" value="1"/>
</dbReference>
<feature type="domain" description="HTH gntR-type" evidence="4">
    <location>
        <begin position="7"/>
        <end position="74"/>
    </location>
</feature>
<dbReference type="Gene3D" id="1.10.10.10">
    <property type="entry name" value="Winged helix-like DNA-binding domain superfamily/Winged helix DNA-binding domain"/>
    <property type="match status" value="1"/>
</dbReference>
<dbReference type="CDD" id="cd07377">
    <property type="entry name" value="WHTH_GntR"/>
    <property type="match status" value="1"/>
</dbReference>
<proteinExistence type="predicted"/>
<dbReference type="InterPro" id="IPR036390">
    <property type="entry name" value="WH_DNA-bd_sf"/>
</dbReference>
<evidence type="ECO:0000313" key="6">
    <source>
        <dbReference type="Proteomes" id="UP001164761"/>
    </source>
</evidence>
<accession>A0ABY6ZQ22</accession>
<dbReference type="PROSITE" id="PS50949">
    <property type="entry name" value="HTH_GNTR"/>
    <property type="match status" value="1"/>
</dbReference>
<dbReference type="Gene3D" id="1.20.120.530">
    <property type="entry name" value="GntR ligand-binding domain-like"/>
    <property type="match status" value="1"/>
</dbReference>
<dbReference type="PRINTS" id="PR00035">
    <property type="entry name" value="HTHGNTR"/>
</dbReference>
<dbReference type="InterPro" id="IPR011711">
    <property type="entry name" value="GntR_C"/>
</dbReference>
<organism evidence="5 6">
    <name type="scientific">Alicyclobacillus fastidiosus</name>
    <dbReference type="NCBI Taxonomy" id="392011"/>
    <lineage>
        <taxon>Bacteria</taxon>
        <taxon>Bacillati</taxon>
        <taxon>Bacillota</taxon>
        <taxon>Bacilli</taxon>
        <taxon>Bacillales</taxon>
        <taxon>Alicyclobacillaceae</taxon>
        <taxon>Alicyclobacillus</taxon>
    </lineage>
</organism>
<dbReference type="Proteomes" id="UP001164761">
    <property type="component" value="Plasmid unnamed1"/>
</dbReference>
<dbReference type="InterPro" id="IPR000485">
    <property type="entry name" value="AsnC-type_HTH_dom"/>
</dbReference>
<dbReference type="RefSeq" id="WP_268008810.1">
    <property type="nucleotide sequence ID" value="NZ_BSUT01000003.1"/>
</dbReference>
<geneLocation type="plasmid" evidence="5 6">
    <name>unnamed1</name>
</geneLocation>
<protein>
    <submittedName>
        <fullName evidence="5">GntR family transcriptional regulator</fullName>
    </submittedName>
</protein>
<keyword evidence="3" id="KW-0804">Transcription</keyword>
<name>A0ABY6ZQ22_9BACL</name>
<dbReference type="SMART" id="SM00345">
    <property type="entry name" value="HTH_GNTR"/>
    <property type="match status" value="1"/>
</dbReference>
<dbReference type="PANTHER" id="PTHR43537">
    <property type="entry name" value="TRANSCRIPTIONAL REGULATOR, GNTR FAMILY"/>
    <property type="match status" value="1"/>
</dbReference>
<dbReference type="SUPFAM" id="SSF46785">
    <property type="entry name" value="Winged helix' DNA-binding domain"/>
    <property type="match status" value="1"/>
</dbReference>
<gene>
    <name evidence="5" type="ORF">NZD89_28270</name>
</gene>
<evidence type="ECO:0000313" key="5">
    <source>
        <dbReference type="EMBL" id="WAH44942.1"/>
    </source>
</evidence>
<evidence type="ECO:0000256" key="3">
    <source>
        <dbReference type="ARBA" id="ARBA00023163"/>
    </source>
</evidence>
<keyword evidence="5" id="KW-0614">Plasmid</keyword>
<dbReference type="InterPro" id="IPR000524">
    <property type="entry name" value="Tscrpt_reg_HTH_GntR"/>
</dbReference>
<keyword evidence="6" id="KW-1185">Reference proteome</keyword>
<evidence type="ECO:0000259" key="4">
    <source>
        <dbReference type="PROSITE" id="PS50949"/>
    </source>
</evidence>
<dbReference type="PANTHER" id="PTHR43537:SF24">
    <property type="entry name" value="GLUCONATE OPERON TRANSCRIPTIONAL REPRESSOR"/>
    <property type="match status" value="1"/>
</dbReference>
<keyword evidence="2" id="KW-0238">DNA-binding</keyword>
<keyword evidence="1" id="KW-0805">Transcription regulation</keyword>
<evidence type="ECO:0000256" key="2">
    <source>
        <dbReference type="ARBA" id="ARBA00023125"/>
    </source>
</evidence>
<dbReference type="SMART" id="SM00895">
    <property type="entry name" value="FCD"/>
    <property type="match status" value="1"/>
</dbReference>